<organism evidence="1">
    <name type="scientific">Anguilla anguilla</name>
    <name type="common">European freshwater eel</name>
    <name type="synonym">Muraena anguilla</name>
    <dbReference type="NCBI Taxonomy" id="7936"/>
    <lineage>
        <taxon>Eukaryota</taxon>
        <taxon>Metazoa</taxon>
        <taxon>Chordata</taxon>
        <taxon>Craniata</taxon>
        <taxon>Vertebrata</taxon>
        <taxon>Euteleostomi</taxon>
        <taxon>Actinopterygii</taxon>
        <taxon>Neopterygii</taxon>
        <taxon>Teleostei</taxon>
        <taxon>Anguilliformes</taxon>
        <taxon>Anguillidae</taxon>
        <taxon>Anguilla</taxon>
    </lineage>
</organism>
<proteinExistence type="predicted"/>
<dbReference type="EMBL" id="GBXM01024177">
    <property type="protein sequence ID" value="JAH84400.1"/>
    <property type="molecule type" value="Transcribed_RNA"/>
</dbReference>
<reference evidence="1" key="2">
    <citation type="journal article" date="2015" name="Fish Shellfish Immunol.">
        <title>Early steps in the European eel (Anguilla anguilla)-Vibrio vulnificus interaction in the gills: Role of the RtxA13 toxin.</title>
        <authorList>
            <person name="Callol A."/>
            <person name="Pajuelo D."/>
            <person name="Ebbesson L."/>
            <person name="Teles M."/>
            <person name="MacKenzie S."/>
            <person name="Amaro C."/>
        </authorList>
    </citation>
    <scope>NUCLEOTIDE SEQUENCE</scope>
</reference>
<dbReference type="AlphaFoldDB" id="A0A0E9W4A5"/>
<protein>
    <submittedName>
        <fullName evidence="1">Uncharacterized protein</fullName>
    </submittedName>
</protein>
<name>A0A0E9W4A5_ANGAN</name>
<sequence>MWDKSTESRVRGLHYKSLLEHLFHCTLFFFLERNVTSPPECAFGLRRTFRLTS</sequence>
<accession>A0A0E9W4A5</accession>
<reference evidence="1" key="1">
    <citation type="submission" date="2014-11" db="EMBL/GenBank/DDBJ databases">
        <authorList>
            <person name="Amaro Gonzalez C."/>
        </authorList>
    </citation>
    <scope>NUCLEOTIDE SEQUENCE</scope>
</reference>
<evidence type="ECO:0000313" key="1">
    <source>
        <dbReference type="EMBL" id="JAH84400.1"/>
    </source>
</evidence>